<gene>
    <name evidence="4" type="ORF">A8L58_04495</name>
    <name evidence="3" type="ORF">AXH35_03030</name>
</gene>
<feature type="transmembrane region" description="Helical" evidence="2">
    <location>
        <begin position="135"/>
        <end position="157"/>
    </location>
</feature>
<feature type="compositionally biased region" description="Polar residues" evidence="1">
    <location>
        <begin position="98"/>
        <end position="112"/>
    </location>
</feature>
<feature type="compositionally biased region" description="Low complexity" evidence="1">
    <location>
        <begin position="1"/>
        <end position="20"/>
    </location>
</feature>
<proteinExistence type="predicted"/>
<dbReference type="AlphaFoldDB" id="A0AAC8YDJ2"/>
<accession>A0AAC8YDJ2</accession>
<sequence>MNDNPGNQPWGPNNQGQWQPDSGSDPQSWGSPNQQPQNWQSPSQQNWSNQGQGQQPGQPGPYDGATQTWPAADQNSWGSANDPNQGQWAGQQQPAQGSPTWDNTGQQAQWASQPPNGGAGGPGAPGGQGGSRKGLGIGIAIVAVVLVAAIGLAFFLVNRNKSDSAGGSSSKSANPNAIIDKPDAALKDYFDALIKGDAKRALKYGSSTNTGSSKYLTNEMLKASQKANPISSVEISGDTSSESSASLSADYSIGDESVTATYRMYRSGKGSRWQMSKAAADVDLSTLGSDTLKINGVSVKAEKISLFPGGYTFDSGNDYIKYGSDDDSTMYVKDPSSYVSSYDLKPDLTTKGVQTYKDLVKAKLTSCLASHKIRPDGCPFYSPSTTNQGSKITENSLNYTSSTLNSIDSSSPRLDSGTTKAKAYLYLSVQVTGKAVNSSGQTVNVSGSASTTGNYPVVDFGTDKPTLTW</sequence>
<dbReference type="Proteomes" id="UP000178666">
    <property type="component" value="Chromosome"/>
</dbReference>
<name>A0AAC8YDJ2_9ACTN</name>
<keyword evidence="2" id="KW-1133">Transmembrane helix</keyword>
<feature type="compositionally biased region" description="Gly residues" evidence="1">
    <location>
        <begin position="117"/>
        <end position="129"/>
    </location>
</feature>
<keyword evidence="6" id="KW-1185">Reference proteome</keyword>
<reference evidence="3 5" key="2">
    <citation type="submission" date="2016-02" db="EMBL/GenBank/DDBJ databases">
        <title>Complete Genome Sequence of Propionibacterium acidipropionici ATCC 55737.</title>
        <authorList>
            <person name="Luna Flores C.H."/>
            <person name="Nielsen L.K."/>
            <person name="Marcellin E."/>
        </authorList>
    </citation>
    <scope>NUCLEOTIDE SEQUENCE [LARGE SCALE GENOMIC DNA]</scope>
    <source>
        <strain evidence="3 5">ATCC 55737</strain>
    </source>
</reference>
<keyword evidence="2" id="KW-0472">Membrane</keyword>
<feature type="compositionally biased region" description="Low complexity" evidence="1">
    <location>
        <begin position="29"/>
        <end position="61"/>
    </location>
</feature>
<feature type="region of interest" description="Disordered" evidence="1">
    <location>
        <begin position="1"/>
        <end position="129"/>
    </location>
</feature>
<evidence type="ECO:0000313" key="3">
    <source>
        <dbReference type="EMBL" id="AMS04604.1"/>
    </source>
</evidence>
<evidence type="ECO:0000256" key="1">
    <source>
        <dbReference type="SAM" id="MobiDB-lite"/>
    </source>
</evidence>
<evidence type="ECO:0000256" key="2">
    <source>
        <dbReference type="SAM" id="Phobius"/>
    </source>
</evidence>
<dbReference type="RefSeq" id="WP_062819030.1">
    <property type="nucleotide sequence ID" value="NZ_CP014352.1"/>
</dbReference>
<dbReference type="Proteomes" id="UP000075221">
    <property type="component" value="Chromosome"/>
</dbReference>
<organism evidence="3 5">
    <name type="scientific">Acidipropionibacterium acidipropionici</name>
    <dbReference type="NCBI Taxonomy" id="1748"/>
    <lineage>
        <taxon>Bacteria</taxon>
        <taxon>Bacillati</taxon>
        <taxon>Actinomycetota</taxon>
        <taxon>Actinomycetes</taxon>
        <taxon>Propionibacteriales</taxon>
        <taxon>Propionibacteriaceae</taxon>
        <taxon>Acidipropionibacterium</taxon>
    </lineage>
</organism>
<feature type="compositionally biased region" description="Low complexity" evidence="1">
    <location>
        <begin position="85"/>
        <end position="97"/>
    </location>
</feature>
<dbReference type="EMBL" id="CP014352">
    <property type="protein sequence ID" value="AMS04604.1"/>
    <property type="molecule type" value="Genomic_DNA"/>
</dbReference>
<evidence type="ECO:0000313" key="6">
    <source>
        <dbReference type="Proteomes" id="UP000178666"/>
    </source>
</evidence>
<evidence type="ECO:0000313" key="4">
    <source>
        <dbReference type="EMBL" id="AOZ46094.1"/>
    </source>
</evidence>
<reference evidence="4 6" key="1">
    <citation type="journal article" date="2016" name="Plant Dis.">
        <title>Improved production of propionic acid using genome shuffling.</title>
        <authorList>
            <person name="Luna-Flores C.H."/>
            <person name="Palfreyman R.W."/>
            <person name="Kromer J.O."/>
            <person name="Nielsen L.K."/>
            <person name="Marcellin E."/>
        </authorList>
    </citation>
    <scope>NUCLEOTIDE SEQUENCE [LARGE SCALE GENOMIC DNA]</scope>
    <source>
        <strain evidence="4 6">F3E8</strain>
    </source>
</reference>
<keyword evidence="2" id="KW-0812">Transmembrane</keyword>
<evidence type="ECO:0000313" key="5">
    <source>
        <dbReference type="Proteomes" id="UP000075221"/>
    </source>
</evidence>
<feature type="compositionally biased region" description="Polar residues" evidence="1">
    <location>
        <begin position="65"/>
        <end position="84"/>
    </location>
</feature>
<dbReference type="EMBL" id="CP015970">
    <property type="protein sequence ID" value="AOZ46094.1"/>
    <property type="molecule type" value="Genomic_DNA"/>
</dbReference>
<protein>
    <submittedName>
        <fullName evidence="3">Uncharacterized protein</fullName>
    </submittedName>
</protein>